<evidence type="ECO:0000256" key="10">
    <source>
        <dbReference type="ARBA" id="ARBA00023136"/>
    </source>
</evidence>
<keyword evidence="10 14" id="KW-0472">Membrane</keyword>
<evidence type="ECO:0000256" key="9">
    <source>
        <dbReference type="ARBA" id="ARBA00023134"/>
    </source>
</evidence>
<dbReference type="GO" id="GO:0005525">
    <property type="term" value="F:GTP binding"/>
    <property type="evidence" value="ECO:0007669"/>
    <property type="project" value="UniProtKB-KW"/>
</dbReference>
<organism evidence="16">
    <name type="scientific">Notodromas monacha</name>
    <dbReference type="NCBI Taxonomy" id="399045"/>
    <lineage>
        <taxon>Eukaryota</taxon>
        <taxon>Metazoa</taxon>
        <taxon>Ecdysozoa</taxon>
        <taxon>Arthropoda</taxon>
        <taxon>Crustacea</taxon>
        <taxon>Oligostraca</taxon>
        <taxon>Ostracoda</taxon>
        <taxon>Podocopa</taxon>
        <taxon>Podocopida</taxon>
        <taxon>Cypridocopina</taxon>
        <taxon>Cypridoidea</taxon>
        <taxon>Cyprididae</taxon>
        <taxon>Notodromas</taxon>
    </lineage>
</organism>
<dbReference type="InterPro" id="IPR027094">
    <property type="entry name" value="Mitofusin_fam"/>
</dbReference>
<evidence type="ECO:0000256" key="1">
    <source>
        <dbReference type="ARBA" id="ARBA00004374"/>
    </source>
</evidence>
<keyword evidence="2 14" id="KW-0812">Transmembrane</keyword>
<dbReference type="SUPFAM" id="SSF111479">
    <property type="entry name" value="Fzo-like conserved region"/>
    <property type="match status" value="1"/>
</dbReference>
<dbReference type="PROSITE" id="PS51718">
    <property type="entry name" value="G_DYNAMIN_2"/>
    <property type="match status" value="1"/>
</dbReference>
<dbReference type="GO" id="GO:0008053">
    <property type="term" value="P:mitochondrial fusion"/>
    <property type="evidence" value="ECO:0007669"/>
    <property type="project" value="InterPro"/>
</dbReference>
<evidence type="ECO:0000256" key="14">
    <source>
        <dbReference type="SAM" id="Phobius"/>
    </source>
</evidence>
<dbReference type="GO" id="GO:0003924">
    <property type="term" value="F:GTPase activity"/>
    <property type="evidence" value="ECO:0007669"/>
    <property type="project" value="InterPro"/>
</dbReference>
<dbReference type="Pfam" id="PF00350">
    <property type="entry name" value="Dynamin_N"/>
    <property type="match status" value="1"/>
</dbReference>
<dbReference type="OrthoDB" id="6256226at2759"/>
<gene>
    <name evidence="16" type="ORF">NMOB1V02_LOCUS3407</name>
</gene>
<dbReference type="InterPro" id="IPR030381">
    <property type="entry name" value="G_DYNAMIN_dom"/>
</dbReference>
<dbReference type="EMBL" id="OA882488">
    <property type="protein sequence ID" value="CAD7275617.1"/>
    <property type="molecule type" value="Genomic_DNA"/>
</dbReference>
<feature type="compositionally biased region" description="Basic and acidic residues" evidence="13">
    <location>
        <begin position="598"/>
        <end position="608"/>
    </location>
</feature>
<protein>
    <recommendedName>
        <fullName evidence="15">Dynamin-type G domain-containing protein</fullName>
    </recommendedName>
</protein>
<keyword evidence="3" id="KW-0547">Nucleotide-binding</keyword>
<name>A0A7R9BKQ9_9CRUS</name>
<dbReference type="InterPro" id="IPR027417">
    <property type="entry name" value="P-loop_NTPase"/>
</dbReference>
<evidence type="ECO:0000313" key="16">
    <source>
        <dbReference type="EMBL" id="CAD7275617.1"/>
    </source>
</evidence>
<feature type="coiled-coil region" evidence="12">
    <location>
        <begin position="731"/>
        <end position="758"/>
    </location>
</feature>
<dbReference type="PANTHER" id="PTHR10465">
    <property type="entry name" value="TRANSMEMBRANE GTPASE FZO1"/>
    <property type="match status" value="1"/>
</dbReference>
<proteinExistence type="predicted"/>
<dbReference type="EMBL" id="CAJPEX010000451">
    <property type="protein sequence ID" value="CAG0915769.1"/>
    <property type="molecule type" value="Genomic_DNA"/>
</dbReference>
<keyword evidence="9" id="KW-0342">GTP-binding</keyword>
<reference evidence="16" key="1">
    <citation type="submission" date="2020-11" db="EMBL/GenBank/DDBJ databases">
        <authorList>
            <person name="Tran Van P."/>
        </authorList>
    </citation>
    <scope>NUCLEOTIDE SEQUENCE</scope>
</reference>
<evidence type="ECO:0000256" key="2">
    <source>
        <dbReference type="ARBA" id="ARBA00022692"/>
    </source>
</evidence>
<evidence type="ECO:0000313" key="17">
    <source>
        <dbReference type="Proteomes" id="UP000678499"/>
    </source>
</evidence>
<dbReference type="InterPro" id="IPR006884">
    <property type="entry name" value="Fzo/mitofusin_HR2"/>
</dbReference>
<keyword evidence="4" id="KW-1000">Mitochondrion outer membrane</keyword>
<dbReference type="Gene3D" id="1.20.5.110">
    <property type="match status" value="1"/>
</dbReference>
<dbReference type="InterPro" id="IPR045063">
    <property type="entry name" value="Dynamin_N"/>
</dbReference>
<evidence type="ECO:0000256" key="5">
    <source>
        <dbReference type="ARBA" id="ARBA00022801"/>
    </source>
</evidence>
<dbReference type="GO" id="GO:0051646">
    <property type="term" value="P:mitochondrion localization"/>
    <property type="evidence" value="ECO:0007669"/>
    <property type="project" value="TreeGrafter"/>
</dbReference>
<feature type="region of interest" description="Disordered" evidence="13">
    <location>
        <begin position="12"/>
        <end position="34"/>
    </location>
</feature>
<keyword evidence="7 12" id="KW-0175">Coiled coil</keyword>
<feature type="domain" description="Dynamin-type G" evidence="15">
    <location>
        <begin position="101"/>
        <end position="355"/>
    </location>
</feature>
<dbReference type="Proteomes" id="UP000678499">
    <property type="component" value="Unassembled WGS sequence"/>
</dbReference>
<dbReference type="PANTHER" id="PTHR10465:SF3">
    <property type="entry name" value="TRANSMEMBRANE GTPASE MARF-RELATED"/>
    <property type="match status" value="1"/>
</dbReference>
<dbReference type="AlphaFoldDB" id="A0A7R9BKQ9"/>
<evidence type="ECO:0000256" key="4">
    <source>
        <dbReference type="ARBA" id="ARBA00022787"/>
    </source>
</evidence>
<dbReference type="FunFam" id="3.40.50.300:FF:000214">
    <property type="entry name" value="Mitofusin 2"/>
    <property type="match status" value="1"/>
</dbReference>
<evidence type="ECO:0000259" key="15">
    <source>
        <dbReference type="PROSITE" id="PS51718"/>
    </source>
</evidence>
<keyword evidence="5" id="KW-0378">Hydrolase</keyword>
<feature type="transmembrane region" description="Helical" evidence="14">
    <location>
        <begin position="653"/>
        <end position="671"/>
    </location>
</feature>
<keyword evidence="17" id="KW-1185">Reference proteome</keyword>
<sequence length="782" mass="88977">MAAYLRHMTMAHMSGDGPNHHSPPRLHDGRGIRDSPTSPLKIFVQAKRSANEIFEQMDVYVVECLDFIKGGMSVGSIITNEIRDGVESYRAKVAGIREVLKRDHMKVAFFGRTSNGKSTVINAMLRDKVLPSGIGHTTNCFLQVCASETDDAYLTLEGMNERRNVASVAQLGHALCEEKLNESAMAYVHWPVDRCPLLRDDVVFVDSPGVDVSPNLDDWIDQHCVDADVFVLVANAESTLMRTEKNFFHKVSSKLSKPNIFVLNNRWDASAAEPDFLEQVLTNLSVRAQHMERTMDFLVNELQVCTKAMAEERVFFVSARETLNARLLEKEGRSPNAAALGEGFSVRYFEFQNFERKFQECISKSAVKTKFELHVQRGKNITADMIGCMESVQERAEKCRITQIAERRKLVDRKETNLRKVQELTHKMKDKIVHMVNDVERKVAAALNDEIRLLSGLVDDFNYPFNDELVALNGYKREIHAHVESGLGNNLKTRLSYALALNVESARREMTDRLSELLPQEKRHVANQLIGARREPFEMLYRLNCDNLCGDFREDIRFKFSLSPKSLYERFFGNADTSRISMRSDREPVPRPMVMRSSDMHGSSHETHSSPSSILSFLPPDQMTFLARFGMASLTTQWATGGMVGSICLLRAVGWRALLITGGIYAGLYVYERMTWTRKAKEQAFKQQYVQHASRKLRLIVDLISTNCSHQVQQELSGCFARLCQLVDTSTDEMAQQIKHLEAEITCLEQMCNSAKILRNKANFLNVELNTFYKKFLEDDEE</sequence>
<comment type="subcellular location">
    <subcellularLocation>
        <location evidence="1">Mitochondrion outer membrane</location>
        <topology evidence="1">Multi-pass membrane protein</topology>
    </subcellularLocation>
</comment>
<evidence type="ECO:0000256" key="7">
    <source>
        <dbReference type="ARBA" id="ARBA00023054"/>
    </source>
</evidence>
<evidence type="ECO:0000256" key="3">
    <source>
        <dbReference type="ARBA" id="ARBA00022741"/>
    </source>
</evidence>
<dbReference type="CDD" id="cd09912">
    <property type="entry name" value="DLP_2"/>
    <property type="match status" value="1"/>
</dbReference>
<evidence type="ECO:0000256" key="13">
    <source>
        <dbReference type="SAM" id="MobiDB-lite"/>
    </source>
</evidence>
<feature type="region of interest" description="Disordered" evidence="13">
    <location>
        <begin position="582"/>
        <end position="613"/>
    </location>
</feature>
<evidence type="ECO:0000256" key="12">
    <source>
        <dbReference type="SAM" id="Coils"/>
    </source>
</evidence>
<evidence type="ECO:0000256" key="8">
    <source>
        <dbReference type="ARBA" id="ARBA00023128"/>
    </source>
</evidence>
<comment type="catalytic activity">
    <reaction evidence="11">
        <text>GTP + H2O = GDP + phosphate + H(+)</text>
        <dbReference type="Rhea" id="RHEA:19669"/>
        <dbReference type="ChEBI" id="CHEBI:15377"/>
        <dbReference type="ChEBI" id="CHEBI:15378"/>
        <dbReference type="ChEBI" id="CHEBI:37565"/>
        <dbReference type="ChEBI" id="CHEBI:43474"/>
        <dbReference type="ChEBI" id="CHEBI:58189"/>
    </reaction>
</comment>
<dbReference type="GO" id="GO:0005741">
    <property type="term" value="C:mitochondrial outer membrane"/>
    <property type="evidence" value="ECO:0007669"/>
    <property type="project" value="UniProtKB-SubCell"/>
</dbReference>
<evidence type="ECO:0000256" key="11">
    <source>
        <dbReference type="ARBA" id="ARBA00048548"/>
    </source>
</evidence>
<dbReference type="Pfam" id="PF04799">
    <property type="entry name" value="Fzo_mitofusin"/>
    <property type="match status" value="1"/>
</dbReference>
<accession>A0A7R9BKQ9</accession>
<evidence type="ECO:0000256" key="6">
    <source>
        <dbReference type="ARBA" id="ARBA00022989"/>
    </source>
</evidence>
<dbReference type="Gene3D" id="3.40.50.300">
    <property type="entry name" value="P-loop containing nucleotide triphosphate hydrolases"/>
    <property type="match status" value="1"/>
</dbReference>
<dbReference type="SUPFAM" id="SSF52540">
    <property type="entry name" value="P-loop containing nucleoside triphosphate hydrolases"/>
    <property type="match status" value="1"/>
</dbReference>
<keyword evidence="6 14" id="KW-1133">Transmembrane helix</keyword>
<keyword evidence="8" id="KW-0496">Mitochondrion</keyword>